<dbReference type="CDD" id="cd09747">
    <property type="entry name" value="Csx1_III-U"/>
    <property type="match status" value="1"/>
</dbReference>
<protein>
    <recommendedName>
        <fullName evidence="3">CRISPR-associated protein, TIGR02710 family</fullName>
    </recommendedName>
</protein>
<dbReference type="Proteomes" id="UP000005139">
    <property type="component" value="Unassembled WGS sequence"/>
</dbReference>
<evidence type="ECO:0000313" key="1">
    <source>
        <dbReference type="EMBL" id="EAX48906.1"/>
    </source>
</evidence>
<evidence type="ECO:0008006" key="3">
    <source>
        <dbReference type="Google" id="ProtNLM"/>
    </source>
</evidence>
<dbReference type="eggNOG" id="COG0457">
    <property type="taxonomic scope" value="Bacteria"/>
</dbReference>
<dbReference type="Gene3D" id="3.40.50.10770">
    <property type="entry name" value="Hypothetical protein VC1899 like domain (Restriction endonuclease-like)"/>
    <property type="match status" value="1"/>
</dbReference>
<organism evidence="1 2">
    <name type="scientific">Thermosinus carboxydivorans Nor1</name>
    <dbReference type="NCBI Taxonomy" id="401526"/>
    <lineage>
        <taxon>Bacteria</taxon>
        <taxon>Bacillati</taxon>
        <taxon>Bacillota</taxon>
        <taxon>Negativicutes</taxon>
        <taxon>Selenomonadales</taxon>
        <taxon>Sporomusaceae</taxon>
        <taxon>Thermosinus</taxon>
    </lineage>
</organism>
<dbReference type="NCBIfam" id="TIGR02710">
    <property type="entry name" value="TIGR02710 family CRISPR-associated CARF protein"/>
    <property type="match status" value="1"/>
</dbReference>
<name>A1HM57_9FIRM</name>
<dbReference type="InterPro" id="IPR014082">
    <property type="entry name" value="CRISPR-assoc_prot_Cas02710"/>
</dbReference>
<proteinExistence type="predicted"/>
<sequence>MQMKKVLLITVGGSPQPIIDSVTKHQPDYIVFLCTARKDGDEGSYDSIYKDTTQPPRKCPKCGHTETTTNKALASALGLSNDRFETLVVEADKPFDTYKKACDLIEKFQHNGWRVIADYTGGTKSMSAGLLLAAVEYKDIVISLVAGPRKDLIKIRDGEQVCRRVNNKAVAFRQSRQALAMAREWNYPAAINLLDELCHDGLDDEVPDFNRLRNLCRGFGYWDTFIYDKAYEYLKPFGNDGKIQPLIIKLSTAWRGLQWYSSPTSGKFPGYVLVYDVLANAERRAARGSYDDAIARIYRALEMYAQFCLLAKGLNSSNLDTAKLPEPIRPDYEARRNAKGEIQIGLVEDYELLAKLGDPVGQTWLKHKGKVLEALQKRNYSFLAHGINPLTQTDYKYVKDAIWPFISECDEVQKVKNGLSGWLDLNDQLKCVW</sequence>
<comment type="caution">
    <text evidence="1">The sequence shown here is derived from an EMBL/GenBank/DDBJ whole genome shotgun (WGS) entry which is preliminary data.</text>
</comment>
<keyword evidence="2" id="KW-1185">Reference proteome</keyword>
<reference evidence="1 2" key="2">
    <citation type="submission" date="2007-01" db="EMBL/GenBank/DDBJ databases">
        <title>Sequencing of the draft genome and assembly of Thermosinus carboxydivorans Nor1.</title>
        <authorList>
            <consortium name="US DOE Joint Genome Institute (JGI-PGF)"/>
            <person name="Copeland A."/>
            <person name="Lucas S."/>
            <person name="Lapidus A."/>
            <person name="Barry K."/>
            <person name="Glavina del Rio T."/>
            <person name="Dalin E."/>
            <person name="Tice H."/>
            <person name="Bruce D."/>
            <person name="Pitluck S."/>
            <person name="Richardson P."/>
        </authorList>
    </citation>
    <scope>NUCLEOTIDE SEQUENCE [LARGE SCALE GENOMIC DNA]</scope>
    <source>
        <strain evidence="1 2">Nor1</strain>
    </source>
</reference>
<dbReference type="AlphaFoldDB" id="A1HM57"/>
<dbReference type="OrthoDB" id="9770049at2"/>
<reference evidence="1 2" key="1">
    <citation type="submission" date="2007-01" db="EMBL/GenBank/DDBJ databases">
        <title>Annotation of the draft genome assembly of Thermosinus carboxydivorans Nor1.</title>
        <authorList>
            <consortium name="US DOE Joint Genome Institute (JGI-ORNL)"/>
            <person name="Larimer F."/>
            <person name="Land M."/>
            <person name="Hauser L."/>
        </authorList>
    </citation>
    <scope>NUCLEOTIDE SEQUENCE [LARGE SCALE GENOMIC DNA]</scope>
    <source>
        <strain evidence="1 2">Nor1</strain>
    </source>
</reference>
<accession>A1HM57</accession>
<dbReference type="RefSeq" id="WP_007288113.1">
    <property type="nucleotide sequence ID" value="NZ_AAWL01000001.1"/>
</dbReference>
<dbReference type="Pfam" id="PF09670">
    <property type="entry name" value="Cas_Cas02710"/>
    <property type="match status" value="1"/>
</dbReference>
<evidence type="ECO:0000313" key="2">
    <source>
        <dbReference type="Proteomes" id="UP000005139"/>
    </source>
</evidence>
<gene>
    <name evidence="1" type="ORF">TcarDRAFT_2595</name>
</gene>
<dbReference type="EMBL" id="AAWL01000001">
    <property type="protein sequence ID" value="EAX48906.1"/>
    <property type="molecule type" value="Genomic_DNA"/>
</dbReference>